<accession>Q8TQ89</accession>
<dbReference type="KEGG" id="mac:MA_1662"/>
<dbReference type="STRING" id="188937.MA_1662"/>
<dbReference type="AlphaFoldDB" id="Q8TQ89"/>
<protein>
    <submittedName>
        <fullName evidence="1">Uncharacterized protein</fullName>
    </submittedName>
</protein>
<proteinExistence type="predicted"/>
<name>Q8TQ89_METAC</name>
<keyword evidence="2" id="KW-1185">Reference proteome</keyword>
<reference evidence="1 2" key="1">
    <citation type="journal article" date="2002" name="Genome Res.">
        <title>The genome of Methanosarcina acetivorans reveals extensive metabolic and physiological diversity.</title>
        <authorList>
            <person name="Galagan J.E."/>
            <person name="Nusbaum C."/>
            <person name="Roy A."/>
            <person name="Endrizzi M.G."/>
            <person name="Macdonald P."/>
            <person name="FitzHugh W."/>
            <person name="Calvo S."/>
            <person name="Engels R."/>
            <person name="Smirnov S."/>
            <person name="Atnoor D."/>
            <person name="Brown A."/>
            <person name="Allen N."/>
            <person name="Naylor J."/>
            <person name="Stange-Thomann N."/>
            <person name="DeArellano K."/>
            <person name="Johnson R."/>
            <person name="Linton L."/>
            <person name="McEwan P."/>
            <person name="McKernan K."/>
            <person name="Talamas J."/>
            <person name="Tirrell A."/>
            <person name="Ye W."/>
            <person name="Zimmer A."/>
            <person name="Barber R.D."/>
            <person name="Cann I."/>
            <person name="Graham D.E."/>
            <person name="Grahame D.A."/>
            <person name="Guss A."/>
            <person name="Hedderich R."/>
            <person name="Ingram-Smith C."/>
            <person name="Kuettner C.H."/>
            <person name="Krzycki J.A."/>
            <person name="Leigh J.A."/>
            <person name="Li W."/>
            <person name="Liu J."/>
            <person name="Mukhopadhyay B."/>
            <person name="Reeve J.N."/>
            <person name="Smith K."/>
            <person name="Springer T.A."/>
            <person name="Umayam L.A."/>
            <person name="White O."/>
            <person name="White R.H."/>
            <person name="de Macario E.C."/>
            <person name="Ferry J.G."/>
            <person name="Jarrell K.F."/>
            <person name="Jing H."/>
            <person name="Macario A.J.L."/>
            <person name="Paulsen I."/>
            <person name="Pritchett M."/>
            <person name="Sowers K.R."/>
            <person name="Swanson R.V."/>
            <person name="Zinder S.H."/>
            <person name="Lander E."/>
            <person name="Metcalf W.W."/>
            <person name="Birren B."/>
        </authorList>
    </citation>
    <scope>NUCLEOTIDE SEQUENCE [LARGE SCALE GENOMIC DNA]</scope>
    <source>
        <strain evidence="2">ATCC 35395 / DSM 2834 / JCM 12185 / C2A</strain>
    </source>
</reference>
<evidence type="ECO:0000313" key="2">
    <source>
        <dbReference type="Proteomes" id="UP000002487"/>
    </source>
</evidence>
<dbReference type="Proteomes" id="UP000002487">
    <property type="component" value="Chromosome"/>
</dbReference>
<sequence>MSGTRSYKIIISAMIANIIKDLLRFVRKICQERSAKKDLPRKICQERSAKKDLLRKICKKDRDPGVFPKIPIIFSFS</sequence>
<organism evidence="1 2">
    <name type="scientific">Methanosarcina acetivorans (strain ATCC 35395 / DSM 2834 / JCM 12185 / C2A)</name>
    <dbReference type="NCBI Taxonomy" id="188937"/>
    <lineage>
        <taxon>Archaea</taxon>
        <taxon>Methanobacteriati</taxon>
        <taxon>Methanobacteriota</taxon>
        <taxon>Stenosarchaea group</taxon>
        <taxon>Methanomicrobia</taxon>
        <taxon>Methanosarcinales</taxon>
        <taxon>Methanosarcinaceae</taxon>
        <taxon>Methanosarcina</taxon>
    </lineage>
</organism>
<gene>
    <name evidence="1" type="ordered locus">MA_1662</name>
</gene>
<dbReference type="EMBL" id="AE010299">
    <property type="protein sequence ID" value="AAM05070.1"/>
    <property type="molecule type" value="Genomic_DNA"/>
</dbReference>
<evidence type="ECO:0000313" key="1">
    <source>
        <dbReference type="EMBL" id="AAM05070.1"/>
    </source>
</evidence>
<dbReference type="EnsemblBacteria" id="AAM05070">
    <property type="protein sequence ID" value="AAM05070"/>
    <property type="gene ID" value="MA_1662"/>
</dbReference>
<dbReference type="HOGENOM" id="CLU_2629680_0_0_2"/>
<dbReference type="InParanoid" id="Q8TQ89"/>